<sequence length="480" mass="52002">MKPYSIVRRLIVVMLAVELLAAVLVSALALAHERHERFQTFDVMLRGRADSLLGSVQQAGDEADTVMLDGTEKRLPADDLYLVLAQDGTSLGRSTNWTQEQASGALAHPSGQREAFRRSGGFYFPREVNGIRYFMVRVEGVRMVDPGEKGGGIARRVTILYGSPVNHVWHEIREAVRFYALMSIAVMVLTALLMAWLLKRGLAPLRELADDASTVSVQSWEFAPSDRVMATRELKPLAVALADVLDGLRESFLQRDRFVSDAAHELKTGVAVVKSSLQLLTMRERTAAEYASGLERTQVDCERMEAIVGKMLLLARAEHHEESPGSPTGVSAPSVLRAVVDELAPMAEDRGVRVELDAVPDVIVASDAEALRLIAANLVQNAIQHSAPGATVSIVVRAIGGTAEIRVEDHGAGIAPEDLPHVFERFYRGDRSRSRSTGGTGLGLAICKALVARLAGTIALESTLGTGTTVIVKLPTFRVS</sequence>
<dbReference type="OrthoDB" id="9813151at2"/>
<keyword evidence="6 10" id="KW-0812">Transmembrane</keyword>
<evidence type="ECO:0000256" key="3">
    <source>
        <dbReference type="ARBA" id="ARBA00012438"/>
    </source>
</evidence>
<dbReference type="CDD" id="cd00075">
    <property type="entry name" value="HATPase"/>
    <property type="match status" value="1"/>
</dbReference>
<dbReference type="InterPro" id="IPR003594">
    <property type="entry name" value="HATPase_dom"/>
</dbReference>
<protein>
    <recommendedName>
        <fullName evidence="3">histidine kinase</fullName>
        <ecNumber evidence="3">2.7.13.3</ecNumber>
    </recommendedName>
</protein>
<feature type="domain" description="Histidine kinase" evidence="11">
    <location>
        <begin position="261"/>
        <end position="478"/>
    </location>
</feature>
<dbReference type="AlphaFoldDB" id="A0A1I6LQ40"/>
<evidence type="ECO:0000313" key="12">
    <source>
        <dbReference type="EMBL" id="SFS05561.1"/>
    </source>
</evidence>
<dbReference type="SUPFAM" id="SSF55874">
    <property type="entry name" value="ATPase domain of HSP90 chaperone/DNA topoisomerase II/histidine kinase"/>
    <property type="match status" value="1"/>
</dbReference>
<proteinExistence type="predicted"/>
<dbReference type="Pfam" id="PF00512">
    <property type="entry name" value="HisKA"/>
    <property type="match status" value="1"/>
</dbReference>
<reference evidence="12 13" key="1">
    <citation type="submission" date="2016-10" db="EMBL/GenBank/DDBJ databases">
        <authorList>
            <person name="de Groot N.N."/>
        </authorList>
    </citation>
    <scope>NUCLEOTIDE SEQUENCE [LARGE SCALE GENOMIC DNA]</scope>
    <source>
        <strain evidence="12 13">DSM 21001</strain>
    </source>
</reference>
<dbReference type="PANTHER" id="PTHR45436:SF5">
    <property type="entry name" value="SENSOR HISTIDINE KINASE TRCS"/>
    <property type="match status" value="1"/>
</dbReference>
<dbReference type="SUPFAM" id="SSF47384">
    <property type="entry name" value="Homodimeric domain of signal transducing histidine kinase"/>
    <property type="match status" value="1"/>
</dbReference>
<dbReference type="STRING" id="474950.SAMN05421771_1097"/>
<evidence type="ECO:0000259" key="11">
    <source>
        <dbReference type="PROSITE" id="PS50109"/>
    </source>
</evidence>
<comment type="catalytic activity">
    <reaction evidence="1">
        <text>ATP + protein L-histidine = ADP + protein N-phospho-L-histidine.</text>
        <dbReference type="EC" id="2.7.13.3"/>
    </reaction>
</comment>
<dbReference type="SMART" id="SM00388">
    <property type="entry name" value="HisKA"/>
    <property type="match status" value="1"/>
</dbReference>
<dbReference type="InterPro" id="IPR050428">
    <property type="entry name" value="TCS_sensor_his_kinase"/>
</dbReference>
<evidence type="ECO:0000256" key="5">
    <source>
        <dbReference type="ARBA" id="ARBA00022679"/>
    </source>
</evidence>
<dbReference type="PRINTS" id="PR00344">
    <property type="entry name" value="BCTRLSENSOR"/>
</dbReference>
<evidence type="ECO:0000313" key="13">
    <source>
        <dbReference type="Proteomes" id="UP000199024"/>
    </source>
</evidence>
<dbReference type="SMART" id="SM00387">
    <property type="entry name" value="HATPase_c"/>
    <property type="match status" value="1"/>
</dbReference>
<dbReference type="FunFam" id="3.30.565.10:FF:000006">
    <property type="entry name" value="Sensor histidine kinase WalK"/>
    <property type="match status" value="1"/>
</dbReference>
<dbReference type="GO" id="GO:0000155">
    <property type="term" value="F:phosphorelay sensor kinase activity"/>
    <property type="evidence" value="ECO:0007669"/>
    <property type="project" value="InterPro"/>
</dbReference>
<keyword evidence="5" id="KW-0808">Transferase</keyword>
<gene>
    <name evidence="12" type="ORF">SAMN05421771_1097</name>
</gene>
<organism evidence="12 13">
    <name type="scientific">Granulicella pectinivorans</name>
    <dbReference type="NCBI Taxonomy" id="474950"/>
    <lineage>
        <taxon>Bacteria</taxon>
        <taxon>Pseudomonadati</taxon>
        <taxon>Acidobacteriota</taxon>
        <taxon>Terriglobia</taxon>
        <taxon>Terriglobales</taxon>
        <taxon>Acidobacteriaceae</taxon>
        <taxon>Granulicella</taxon>
    </lineage>
</organism>
<dbReference type="CDD" id="cd00082">
    <property type="entry name" value="HisKA"/>
    <property type="match status" value="1"/>
</dbReference>
<evidence type="ECO:0000256" key="9">
    <source>
        <dbReference type="ARBA" id="ARBA00023136"/>
    </source>
</evidence>
<dbReference type="Proteomes" id="UP000199024">
    <property type="component" value="Unassembled WGS sequence"/>
</dbReference>
<dbReference type="GO" id="GO:0005886">
    <property type="term" value="C:plasma membrane"/>
    <property type="evidence" value="ECO:0007669"/>
    <property type="project" value="TreeGrafter"/>
</dbReference>
<dbReference type="Gene3D" id="3.30.565.10">
    <property type="entry name" value="Histidine kinase-like ATPase, C-terminal domain"/>
    <property type="match status" value="1"/>
</dbReference>
<keyword evidence="7 12" id="KW-0418">Kinase</keyword>
<name>A0A1I6LQ40_9BACT</name>
<evidence type="ECO:0000256" key="2">
    <source>
        <dbReference type="ARBA" id="ARBA00004370"/>
    </source>
</evidence>
<dbReference type="Pfam" id="PF02518">
    <property type="entry name" value="HATPase_c"/>
    <property type="match status" value="1"/>
</dbReference>
<dbReference type="InterPro" id="IPR005467">
    <property type="entry name" value="His_kinase_dom"/>
</dbReference>
<keyword evidence="8 10" id="KW-1133">Transmembrane helix</keyword>
<evidence type="ECO:0000256" key="8">
    <source>
        <dbReference type="ARBA" id="ARBA00022989"/>
    </source>
</evidence>
<evidence type="ECO:0000256" key="7">
    <source>
        <dbReference type="ARBA" id="ARBA00022777"/>
    </source>
</evidence>
<keyword evidence="9 10" id="KW-0472">Membrane</keyword>
<keyword evidence="4" id="KW-0597">Phosphoprotein</keyword>
<dbReference type="InterPro" id="IPR004358">
    <property type="entry name" value="Sig_transdc_His_kin-like_C"/>
</dbReference>
<dbReference type="EC" id="2.7.13.3" evidence="3"/>
<dbReference type="PROSITE" id="PS50109">
    <property type="entry name" value="HIS_KIN"/>
    <property type="match status" value="1"/>
</dbReference>
<dbReference type="InterPro" id="IPR036890">
    <property type="entry name" value="HATPase_C_sf"/>
</dbReference>
<accession>A0A1I6LQ40</accession>
<dbReference type="InterPro" id="IPR003661">
    <property type="entry name" value="HisK_dim/P_dom"/>
</dbReference>
<dbReference type="RefSeq" id="WP_089837339.1">
    <property type="nucleotide sequence ID" value="NZ_FOZL01000001.1"/>
</dbReference>
<evidence type="ECO:0000256" key="6">
    <source>
        <dbReference type="ARBA" id="ARBA00022692"/>
    </source>
</evidence>
<dbReference type="InterPro" id="IPR036097">
    <property type="entry name" value="HisK_dim/P_sf"/>
</dbReference>
<dbReference type="Gene3D" id="1.10.287.130">
    <property type="match status" value="1"/>
</dbReference>
<dbReference type="PANTHER" id="PTHR45436">
    <property type="entry name" value="SENSOR HISTIDINE KINASE YKOH"/>
    <property type="match status" value="1"/>
</dbReference>
<keyword evidence="13" id="KW-1185">Reference proteome</keyword>
<evidence type="ECO:0000256" key="4">
    <source>
        <dbReference type="ARBA" id="ARBA00022553"/>
    </source>
</evidence>
<dbReference type="EMBL" id="FOZL01000001">
    <property type="protein sequence ID" value="SFS05561.1"/>
    <property type="molecule type" value="Genomic_DNA"/>
</dbReference>
<evidence type="ECO:0000256" key="1">
    <source>
        <dbReference type="ARBA" id="ARBA00000085"/>
    </source>
</evidence>
<evidence type="ECO:0000256" key="10">
    <source>
        <dbReference type="SAM" id="Phobius"/>
    </source>
</evidence>
<comment type="subcellular location">
    <subcellularLocation>
        <location evidence="2">Membrane</location>
    </subcellularLocation>
</comment>
<feature type="transmembrane region" description="Helical" evidence="10">
    <location>
        <begin position="178"/>
        <end position="198"/>
    </location>
</feature>